<sequence>ALPRISNMFAGFKERPFHLKRNEVSPPLDLQRKVFPFIESSFDNDKGKDQTWRKECDMEMMEYNPNEKRQLRDIKPRIPMPSTYEKAPVHFSDSMRAKQCYLRMLLRTRRIILQDAAEYLCEYSYLQSHLLKNKIFQTQGFQEFKGLVKERLQIKERSMPDGISPKVLQLFANQREESKEEQSRLERVITALVEERREMRQEMQRNRAQLTHLTALPTARPMSLPVPAAHWTSGALWSPGLTYPSYTHPAYYPPPVSESPNSYNNCSSASALHTMPARATAKSMTAGPAPPSFSTRTPAVLPTRGYAGIAPRPKQGAPDPDKAEEFFEISYYLESAGDVYEEYTRCRTYRASQKRQGKAEDILPKTRKQLSNRKFIVMEVEYIQQQGIQKGLINKQALTEAFAQLTRSMSETYGGKKLSINKMVEYCRRR</sequence>
<dbReference type="GO" id="GO:0003677">
    <property type="term" value="F:DNA binding"/>
    <property type="evidence" value="ECO:0007669"/>
    <property type="project" value="InterPro"/>
</dbReference>
<protein>
    <submittedName>
        <fullName evidence="2">Uncharacterized protein</fullName>
    </submittedName>
</protein>
<accession>A0A9P6PG56</accession>
<name>A0A9P6PG56_9FUNG</name>
<feature type="non-terminal residue" evidence="2">
    <location>
        <position position="1"/>
    </location>
</feature>
<feature type="non-terminal residue" evidence="2">
    <location>
        <position position="430"/>
    </location>
</feature>
<organism evidence="2 3">
    <name type="scientific">Mortierella polycephala</name>
    <dbReference type="NCBI Taxonomy" id="41804"/>
    <lineage>
        <taxon>Eukaryota</taxon>
        <taxon>Fungi</taxon>
        <taxon>Fungi incertae sedis</taxon>
        <taxon>Mucoromycota</taxon>
        <taxon>Mortierellomycotina</taxon>
        <taxon>Mortierellomycetes</taxon>
        <taxon>Mortierellales</taxon>
        <taxon>Mortierellaceae</taxon>
        <taxon>Mortierella</taxon>
    </lineage>
</organism>
<comment type="caution">
    <text evidence="2">The sequence shown here is derived from an EMBL/GenBank/DDBJ whole genome shotgun (WGS) entry which is preliminary data.</text>
</comment>
<dbReference type="InterPro" id="IPR038279">
    <property type="entry name" value="Ndc10_dom2_sf"/>
</dbReference>
<evidence type="ECO:0000313" key="3">
    <source>
        <dbReference type="Proteomes" id="UP000726737"/>
    </source>
</evidence>
<dbReference type="Gene3D" id="1.10.443.20">
    <property type="entry name" value="Centromere DNA-binding protein complex CBF3 subunit, domain 2"/>
    <property type="match status" value="1"/>
</dbReference>
<dbReference type="EMBL" id="JAAAJA010001435">
    <property type="protein sequence ID" value="KAG0247367.1"/>
    <property type="molecule type" value="Genomic_DNA"/>
</dbReference>
<evidence type="ECO:0000256" key="1">
    <source>
        <dbReference type="SAM" id="Coils"/>
    </source>
</evidence>
<feature type="coiled-coil region" evidence="1">
    <location>
        <begin position="175"/>
        <end position="209"/>
    </location>
</feature>
<keyword evidence="1" id="KW-0175">Coiled coil</keyword>
<keyword evidence="3" id="KW-1185">Reference proteome</keyword>
<reference evidence="2" key="1">
    <citation type="journal article" date="2020" name="Fungal Divers.">
        <title>Resolving the Mortierellaceae phylogeny through synthesis of multi-gene phylogenetics and phylogenomics.</title>
        <authorList>
            <person name="Vandepol N."/>
            <person name="Liber J."/>
            <person name="Desiro A."/>
            <person name="Na H."/>
            <person name="Kennedy M."/>
            <person name="Barry K."/>
            <person name="Grigoriev I.V."/>
            <person name="Miller A.N."/>
            <person name="O'Donnell K."/>
            <person name="Stajich J.E."/>
            <person name="Bonito G."/>
        </authorList>
    </citation>
    <scope>NUCLEOTIDE SEQUENCE</scope>
    <source>
        <strain evidence="2">KOD948</strain>
    </source>
</reference>
<evidence type="ECO:0000313" key="2">
    <source>
        <dbReference type="EMBL" id="KAG0247367.1"/>
    </source>
</evidence>
<dbReference type="AlphaFoldDB" id="A0A9P6PG56"/>
<dbReference type="OrthoDB" id="2442061at2759"/>
<gene>
    <name evidence="2" type="ORF">BG011_001611</name>
</gene>
<dbReference type="Proteomes" id="UP000726737">
    <property type="component" value="Unassembled WGS sequence"/>
</dbReference>
<proteinExistence type="predicted"/>